<dbReference type="EMBL" id="CAJOBH010122714">
    <property type="protein sequence ID" value="CAF4719610.1"/>
    <property type="molecule type" value="Genomic_DNA"/>
</dbReference>
<evidence type="ECO:0000313" key="5">
    <source>
        <dbReference type="Proteomes" id="UP000681720"/>
    </source>
</evidence>
<protein>
    <submittedName>
        <fullName evidence="4">Uncharacterized protein</fullName>
    </submittedName>
</protein>
<gene>
    <name evidence="2" type="ORF">BYL167_LOCUS36000</name>
    <name evidence="3" type="ORF">BYL167_LOCUS44824</name>
    <name evidence="4" type="ORF">GIL414_LOCUS57339</name>
</gene>
<feature type="non-terminal residue" evidence="4">
    <location>
        <position position="80"/>
    </location>
</feature>
<dbReference type="AlphaFoldDB" id="A0A8S3DBY6"/>
<name>A0A8S3DBY6_9BILA</name>
<feature type="non-terminal residue" evidence="4">
    <location>
        <position position="1"/>
    </location>
</feature>
<accession>A0A8S3DBY6</accession>
<dbReference type="Proteomes" id="UP000681967">
    <property type="component" value="Unassembled WGS sequence"/>
</dbReference>
<evidence type="ECO:0000256" key="1">
    <source>
        <dbReference type="SAM" id="MobiDB-lite"/>
    </source>
</evidence>
<evidence type="ECO:0000313" key="2">
    <source>
        <dbReference type="EMBL" id="CAF4500659.1"/>
    </source>
</evidence>
<proteinExistence type="predicted"/>
<evidence type="ECO:0000313" key="4">
    <source>
        <dbReference type="EMBL" id="CAF5002570.1"/>
    </source>
</evidence>
<evidence type="ECO:0000313" key="3">
    <source>
        <dbReference type="EMBL" id="CAF4719610.1"/>
    </source>
</evidence>
<feature type="compositionally biased region" description="Low complexity" evidence="1">
    <location>
        <begin position="40"/>
        <end position="51"/>
    </location>
</feature>
<sequence>VSKTLLASSVSQQQQPPLAPRLLAKSGGTRILADNRGNLSSSTASPTVTSSINKNKTADELSYDDYYEYDEDETSDKNAF</sequence>
<organism evidence="4 5">
    <name type="scientific">Rotaria magnacalcarata</name>
    <dbReference type="NCBI Taxonomy" id="392030"/>
    <lineage>
        <taxon>Eukaryota</taxon>
        <taxon>Metazoa</taxon>
        <taxon>Spiralia</taxon>
        <taxon>Gnathifera</taxon>
        <taxon>Rotifera</taxon>
        <taxon>Eurotatoria</taxon>
        <taxon>Bdelloidea</taxon>
        <taxon>Philodinida</taxon>
        <taxon>Philodinidae</taxon>
        <taxon>Rotaria</taxon>
    </lineage>
</organism>
<feature type="region of interest" description="Disordered" evidence="1">
    <location>
        <begin position="1"/>
        <end position="80"/>
    </location>
</feature>
<dbReference type="EMBL" id="CAJOBH010077322">
    <property type="protein sequence ID" value="CAF4500659.1"/>
    <property type="molecule type" value="Genomic_DNA"/>
</dbReference>
<dbReference type="EMBL" id="CAJOBJ010207942">
    <property type="protein sequence ID" value="CAF5002570.1"/>
    <property type="molecule type" value="Genomic_DNA"/>
</dbReference>
<reference evidence="4" key="1">
    <citation type="submission" date="2021-02" db="EMBL/GenBank/DDBJ databases">
        <authorList>
            <person name="Nowell W R."/>
        </authorList>
    </citation>
    <scope>NUCLEOTIDE SEQUENCE</scope>
</reference>
<dbReference type="Proteomes" id="UP000681720">
    <property type="component" value="Unassembled WGS sequence"/>
</dbReference>
<comment type="caution">
    <text evidence="4">The sequence shown here is derived from an EMBL/GenBank/DDBJ whole genome shotgun (WGS) entry which is preliminary data.</text>
</comment>
<feature type="compositionally biased region" description="Polar residues" evidence="1">
    <location>
        <begin position="1"/>
        <end position="11"/>
    </location>
</feature>
<feature type="compositionally biased region" description="Acidic residues" evidence="1">
    <location>
        <begin position="61"/>
        <end position="74"/>
    </location>
</feature>
<feature type="compositionally biased region" description="Low complexity" evidence="1">
    <location>
        <begin position="12"/>
        <end position="24"/>
    </location>
</feature>